<dbReference type="Pfam" id="PF12896">
    <property type="entry name" value="ANAPC4"/>
    <property type="match status" value="1"/>
</dbReference>
<keyword evidence="2" id="KW-0132">Cell division</keyword>
<evidence type="ECO:0000256" key="5">
    <source>
        <dbReference type="ARBA" id="ARBA00023306"/>
    </source>
</evidence>
<dbReference type="PANTHER" id="PTHR13260:SF0">
    <property type="entry name" value="ANAPHASE-PROMOTING COMPLEX SUBUNIT 4"/>
    <property type="match status" value="1"/>
</dbReference>
<protein>
    <recommendedName>
        <fullName evidence="1">Anaphase-promoting complex subunit 4</fullName>
    </recommendedName>
</protein>
<sequence length="702" mass="81676">MICLYCLPNKLQWKIVGNCKSKINKVCWRRDGRAFGIGRENDLEFRNVDSGKLLFYRTLNSEITYLDWLPARNGNHDSFDGVFCENIKKDYDIHEQLVDALGNDDNFYTKIETDYYNILLGDYEKCFNIVVVGLENGIIKLLPFGLFVLYSIDISQCFDFNCSDLISFNISCDHSFADATVVFDSTLYQLTFDLSFISSSKYVLRWLSIKISKIIILLERVDLLMSNILAKYENIFDNVDLHMNKFADEKILKKEGSVLNDFIELIILGEITSELEMLLCHRLNEEILTLLLNKIDSTFSNLQNGFTSNYLCLIKAIYCHLNDIYNVSSLPDFKQFNICPEMIIPIIENTGNHIFKINEFTTRLSNYQKPYVNFFLWLKHQVHIFTETVDATENCLEFGDYDKIVKFICQMIPPKFGYNHVELKFDFISQYFQNKPLDSIICNDTNLKCNVFKELDMPSECIGDGFIKSKRNIYDSIVTSLSRVVYELDKMLRNVETLISKRNENSKFRIKIFIVSNENIDKVVVKSVATPEKCVIKAILNPDTNKTGSILLIKNCGTHLEYQDVCLSINLREFVPKMNILDFVFYSTDKFVVLHKFESNQSKIIKMLTLVHFKRDLFNDWIDLPISSDDFKDTRVCISPTKILINDETNAYESKSHYLSNDSEAKLSKVYFNLVRKNFYLVNSHFTSISWFIEDVNLPHTD</sequence>
<reference evidence="7 8" key="1">
    <citation type="submission" date="2016-04" db="EMBL/GenBank/DDBJ databases">
        <title>The genome of Intoshia linei affirms orthonectids as highly simplified spiralians.</title>
        <authorList>
            <person name="Mikhailov K.V."/>
            <person name="Slusarev G.S."/>
            <person name="Nikitin M.A."/>
            <person name="Logacheva M.D."/>
            <person name="Penin A."/>
            <person name="Aleoshin V."/>
            <person name="Panchin Y.V."/>
        </authorList>
    </citation>
    <scope>NUCLEOTIDE SEQUENCE [LARGE SCALE GENOMIC DNA]</scope>
    <source>
        <strain evidence="7">Intl2013</strain>
        <tissue evidence="7">Whole animal</tissue>
    </source>
</reference>
<keyword evidence="3" id="KW-0498">Mitosis</keyword>
<keyword evidence="4" id="KW-0833">Ubl conjugation pathway</keyword>
<organism evidence="7 8">
    <name type="scientific">Intoshia linei</name>
    <dbReference type="NCBI Taxonomy" id="1819745"/>
    <lineage>
        <taxon>Eukaryota</taxon>
        <taxon>Metazoa</taxon>
        <taxon>Spiralia</taxon>
        <taxon>Lophotrochozoa</taxon>
        <taxon>Mesozoa</taxon>
        <taxon>Orthonectida</taxon>
        <taxon>Rhopaluridae</taxon>
        <taxon>Intoshia</taxon>
    </lineage>
</organism>
<dbReference type="GO" id="GO:0031145">
    <property type="term" value="P:anaphase-promoting complex-dependent catabolic process"/>
    <property type="evidence" value="ECO:0007669"/>
    <property type="project" value="InterPro"/>
</dbReference>
<evidence type="ECO:0000256" key="4">
    <source>
        <dbReference type="ARBA" id="ARBA00022786"/>
    </source>
</evidence>
<name>A0A177B1P6_9BILA</name>
<feature type="domain" description="Anaphase-promoting complex subunit 4 long" evidence="6">
    <location>
        <begin position="190"/>
        <end position="386"/>
    </location>
</feature>
<gene>
    <name evidence="7" type="ORF">A3Q56_04223</name>
</gene>
<dbReference type="InterPro" id="IPR024790">
    <property type="entry name" value="APC4_long_dom"/>
</dbReference>
<keyword evidence="8" id="KW-1185">Reference proteome</keyword>
<dbReference type="InterPro" id="IPR024789">
    <property type="entry name" value="APC4"/>
</dbReference>
<evidence type="ECO:0000259" key="6">
    <source>
        <dbReference type="Pfam" id="PF12896"/>
    </source>
</evidence>
<dbReference type="GO" id="GO:0005680">
    <property type="term" value="C:anaphase-promoting complex"/>
    <property type="evidence" value="ECO:0007669"/>
    <property type="project" value="InterPro"/>
</dbReference>
<dbReference type="OrthoDB" id="2110451at2759"/>
<dbReference type="GO" id="GO:0034399">
    <property type="term" value="C:nuclear periphery"/>
    <property type="evidence" value="ECO:0007669"/>
    <property type="project" value="TreeGrafter"/>
</dbReference>
<dbReference type="EMBL" id="LWCA01000527">
    <property type="protein sequence ID" value="OAF68030.1"/>
    <property type="molecule type" value="Genomic_DNA"/>
</dbReference>
<evidence type="ECO:0000313" key="7">
    <source>
        <dbReference type="EMBL" id="OAF68030.1"/>
    </source>
</evidence>
<dbReference type="GO" id="GO:0070979">
    <property type="term" value="P:protein K11-linked ubiquitination"/>
    <property type="evidence" value="ECO:0007669"/>
    <property type="project" value="TreeGrafter"/>
</dbReference>
<dbReference type="AlphaFoldDB" id="A0A177B1P6"/>
<proteinExistence type="predicted"/>
<evidence type="ECO:0000313" key="8">
    <source>
        <dbReference type="Proteomes" id="UP000078046"/>
    </source>
</evidence>
<accession>A0A177B1P6</accession>
<keyword evidence="5" id="KW-0131">Cell cycle</keyword>
<evidence type="ECO:0000256" key="1">
    <source>
        <dbReference type="ARBA" id="ARBA00016067"/>
    </source>
</evidence>
<dbReference type="PANTHER" id="PTHR13260">
    <property type="entry name" value="ANAPHASE PROMOTING COMPLEX SUBUNIT 4 APC4"/>
    <property type="match status" value="1"/>
</dbReference>
<evidence type="ECO:0000256" key="2">
    <source>
        <dbReference type="ARBA" id="ARBA00022618"/>
    </source>
</evidence>
<dbReference type="Proteomes" id="UP000078046">
    <property type="component" value="Unassembled WGS sequence"/>
</dbReference>
<dbReference type="GO" id="GO:0051301">
    <property type="term" value="P:cell division"/>
    <property type="evidence" value="ECO:0007669"/>
    <property type="project" value="UniProtKB-KW"/>
</dbReference>
<comment type="caution">
    <text evidence="7">The sequence shown here is derived from an EMBL/GenBank/DDBJ whole genome shotgun (WGS) entry which is preliminary data.</text>
</comment>
<evidence type="ECO:0000256" key="3">
    <source>
        <dbReference type="ARBA" id="ARBA00022776"/>
    </source>
</evidence>